<reference evidence="1" key="1">
    <citation type="submission" date="2024-03" db="EMBL/GenBank/DDBJ databases">
        <title>Novel Streptomyces species of biotechnological and ecological value are a feature of Machair soil.</title>
        <authorList>
            <person name="Prole J.R."/>
            <person name="Goodfellow M."/>
            <person name="Allenby N."/>
            <person name="Ward A.C."/>
        </authorList>
    </citation>
    <scope>NUCLEOTIDE SEQUENCE</scope>
    <source>
        <strain evidence="1">MS2.AVA.5</strain>
    </source>
</reference>
<organism evidence="1 2">
    <name type="scientific">Streptomyces achmelvichensis</name>
    <dbReference type="NCBI Taxonomy" id="3134111"/>
    <lineage>
        <taxon>Bacteria</taxon>
        <taxon>Bacillati</taxon>
        <taxon>Actinomycetota</taxon>
        <taxon>Actinomycetes</taxon>
        <taxon>Kitasatosporales</taxon>
        <taxon>Streptomycetaceae</taxon>
        <taxon>Streptomyces</taxon>
    </lineage>
</organism>
<proteinExistence type="predicted"/>
<sequence>MEWTGARYADKPTVEVRAWVGAPPDRVWELVSDVTLMPAMSGELQSVEWLDGATGPALGARFVGRNKHDSFGEWETTSQVIEHDRGRVFAWAVGDTENPSAVWRFRLEPKDGGTDLSQWMQMGPGRSGLSFAIDAMPDKEQKIVFVRLREFERNMAGVLEHIRKLAEV</sequence>
<gene>
    <name evidence="1" type="ORF">WKI67_36765</name>
</gene>
<dbReference type="Proteomes" id="UP001377168">
    <property type="component" value="Unassembled WGS sequence"/>
</dbReference>
<evidence type="ECO:0000313" key="2">
    <source>
        <dbReference type="Proteomes" id="UP001377168"/>
    </source>
</evidence>
<evidence type="ECO:0000313" key="1">
    <source>
        <dbReference type="EMBL" id="MEJ8638919.1"/>
    </source>
</evidence>
<comment type="caution">
    <text evidence="1">The sequence shown here is derived from an EMBL/GenBank/DDBJ whole genome shotgun (WGS) entry which is preliminary data.</text>
</comment>
<keyword evidence="2" id="KW-1185">Reference proteome</keyword>
<protein>
    <submittedName>
        <fullName evidence="1">SRPBCC family protein</fullName>
    </submittedName>
</protein>
<accession>A0ACC6Q5X9</accession>
<dbReference type="EMBL" id="JBBKAJ010000022">
    <property type="protein sequence ID" value="MEJ8638919.1"/>
    <property type="molecule type" value="Genomic_DNA"/>
</dbReference>
<name>A0ACC6Q5X9_9ACTN</name>